<dbReference type="InterPro" id="IPR007267">
    <property type="entry name" value="GtrA_DPMS_TM"/>
</dbReference>
<sequence length="170" mass="20224">MRKLIIQFIDTFYFLFKRIMPLKTFRYAFCGGSNLVFDTILYFVFYNFIFAKQNIDLYFVVLSPHIAALFFVFPITFVTGFLLNRFITFQDSNLPWNVQFFRYFLVGMGAILISYISMKLLVDYLKWYPTPSRLITIIFTVVYAYILQSKFSFRVQKKSAIKITDSLKPL</sequence>
<keyword evidence="3 5" id="KW-1133">Transmembrane helix</keyword>
<evidence type="ECO:0000313" key="8">
    <source>
        <dbReference type="Proteomes" id="UP001597011"/>
    </source>
</evidence>
<keyword evidence="2 5" id="KW-0812">Transmembrane</keyword>
<feature type="transmembrane region" description="Helical" evidence="5">
    <location>
        <begin position="57"/>
        <end position="83"/>
    </location>
</feature>
<feature type="transmembrane region" description="Helical" evidence="5">
    <location>
        <begin position="134"/>
        <end position="153"/>
    </location>
</feature>
<evidence type="ECO:0000256" key="1">
    <source>
        <dbReference type="ARBA" id="ARBA00004141"/>
    </source>
</evidence>
<accession>A0ABW3BT76</accession>
<organism evidence="7 8">
    <name type="scientific">Mariniflexile aquimaris</name>
    <dbReference type="NCBI Taxonomy" id="881009"/>
    <lineage>
        <taxon>Bacteria</taxon>
        <taxon>Pseudomonadati</taxon>
        <taxon>Bacteroidota</taxon>
        <taxon>Flavobacteriia</taxon>
        <taxon>Flavobacteriales</taxon>
        <taxon>Flavobacteriaceae</taxon>
        <taxon>Mariniflexile</taxon>
    </lineage>
</organism>
<feature type="domain" description="GtrA/DPMS transmembrane" evidence="6">
    <location>
        <begin position="26"/>
        <end position="153"/>
    </location>
</feature>
<evidence type="ECO:0000313" key="7">
    <source>
        <dbReference type="EMBL" id="MFD0835722.1"/>
    </source>
</evidence>
<evidence type="ECO:0000256" key="2">
    <source>
        <dbReference type="ARBA" id="ARBA00022692"/>
    </source>
</evidence>
<comment type="caution">
    <text evidence="7">The sequence shown here is derived from an EMBL/GenBank/DDBJ whole genome shotgun (WGS) entry which is preliminary data.</text>
</comment>
<protein>
    <submittedName>
        <fullName evidence="7">GtrA family protein</fullName>
    </submittedName>
</protein>
<evidence type="ECO:0000256" key="4">
    <source>
        <dbReference type="ARBA" id="ARBA00023136"/>
    </source>
</evidence>
<dbReference type="EMBL" id="JBHTIB010000012">
    <property type="protein sequence ID" value="MFD0835722.1"/>
    <property type="molecule type" value="Genomic_DNA"/>
</dbReference>
<dbReference type="Proteomes" id="UP001597011">
    <property type="component" value="Unassembled WGS sequence"/>
</dbReference>
<gene>
    <name evidence="7" type="ORF">ACFQ0I_08110</name>
</gene>
<evidence type="ECO:0000259" key="6">
    <source>
        <dbReference type="Pfam" id="PF04138"/>
    </source>
</evidence>
<evidence type="ECO:0000256" key="5">
    <source>
        <dbReference type="SAM" id="Phobius"/>
    </source>
</evidence>
<keyword evidence="8" id="KW-1185">Reference proteome</keyword>
<feature type="transmembrane region" description="Helical" evidence="5">
    <location>
        <begin position="103"/>
        <end position="122"/>
    </location>
</feature>
<comment type="subcellular location">
    <subcellularLocation>
        <location evidence="1">Membrane</location>
        <topology evidence="1">Multi-pass membrane protein</topology>
    </subcellularLocation>
</comment>
<dbReference type="RefSeq" id="WP_379941111.1">
    <property type="nucleotide sequence ID" value="NZ_JBHTIB010000012.1"/>
</dbReference>
<evidence type="ECO:0000256" key="3">
    <source>
        <dbReference type="ARBA" id="ARBA00022989"/>
    </source>
</evidence>
<reference evidence="8" key="1">
    <citation type="journal article" date="2019" name="Int. J. Syst. Evol. Microbiol.">
        <title>The Global Catalogue of Microorganisms (GCM) 10K type strain sequencing project: providing services to taxonomists for standard genome sequencing and annotation.</title>
        <authorList>
            <consortium name="The Broad Institute Genomics Platform"/>
            <consortium name="The Broad Institute Genome Sequencing Center for Infectious Disease"/>
            <person name="Wu L."/>
            <person name="Ma J."/>
        </authorList>
    </citation>
    <scope>NUCLEOTIDE SEQUENCE [LARGE SCALE GENOMIC DNA]</scope>
    <source>
        <strain evidence="8">CCUG 60529</strain>
    </source>
</reference>
<keyword evidence="4 5" id="KW-0472">Membrane</keyword>
<name>A0ABW3BT76_9FLAO</name>
<dbReference type="Pfam" id="PF04138">
    <property type="entry name" value="GtrA_DPMS_TM"/>
    <property type="match status" value="1"/>
</dbReference>
<feature type="transmembrane region" description="Helical" evidence="5">
    <location>
        <begin position="25"/>
        <end position="45"/>
    </location>
</feature>
<proteinExistence type="predicted"/>